<dbReference type="GeneID" id="110805801"/>
<dbReference type="Pfam" id="PF03171">
    <property type="entry name" value="2OG-FeII_Oxy"/>
    <property type="match status" value="1"/>
</dbReference>
<dbReference type="InterPro" id="IPR026992">
    <property type="entry name" value="DIOX_N"/>
</dbReference>
<comment type="similarity">
    <text evidence="1 4">Belongs to the iron/ascorbate-dependent oxidoreductase family.</text>
</comment>
<sequence>MEKFVSSWSDGKTLPENYIFPPEQRPGKLILPTSNYVTPVIDLGKLDGPDHSIVVHQILQACQELGAFQVFNHGVARRLMDDARQMLDEFFKLPAEDKSALITSDPNSKFKMYTSTVNYDEEKIHLWRDAFQQVCTPLEECIPHWPAKPAKYREIIEEYTRKVNELGLRILDLICEGLGIEAGYFANEQSQHIELIVNHYPVCPDPTLTLGVGKHSDRSLITILMQGSVPGLQIFKDDEWVGVDPIPEAFVVHIGNIMQIASNGKLLNGDHRAVTNAYEARESAVLFFMPTKDCFIEPAKALITAENPPLYRGFRYHEYLAAHNTARRLKDPDLLLKPFRI</sequence>
<keyword evidence="2 4" id="KW-0479">Metal-binding</keyword>
<dbReference type="Proteomes" id="UP000813463">
    <property type="component" value="Chromosome 3"/>
</dbReference>
<feature type="domain" description="Fe2OG dioxygenase" evidence="5">
    <location>
        <begin position="191"/>
        <end position="290"/>
    </location>
</feature>
<keyword evidence="4" id="KW-0560">Oxidoreductase</keyword>
<name>A0ABM3RJD9_SPIOL</name>
<reference evidence="6" key="1">
    <citation type="journal article" date="2021" name="Nat. Commun.">
        <title>Genomic analyses provide insights into spinach domestication and the genetic basis of agronomic traits.</title>
        <authorList>
            <person name="Cai X."/>
            <person name="Sun X."/>
            <person name="Xu C."/>
            <person name="Sun H."/>
            <person name="Wang X."/>
            <person name="Ge C."/>
            <person name="Zhang Z."/>
            <person name="Wang Q."/>
            <person name="Fei Z."/>
            <person name="Jiao C."/>
            <person name="Wang Q."/>
        </authorList>
    </citation>
    <scope>NUCLEOTIDE SEQUENCE [LARGE SCALE GENOMIC DNA]</scope>
    <source>
        <strain evidence="6">cv. Varoflay</strain>
    </source>
</reference>
<dbReference type="RefSeq" id="XP_056695707.1">
    <property type="nucleotide sequence ID" value="XM_056839729.1"/>
</dbReference>
<reference evidence="7" key="2">
    <citation type="submission" date="2025-08" db="UniProtKB">
        <authorList>
            <consortium name="RefSeq"/>
        </authorList>
    </citation>
    <scope>IDENTIFICATION</scope>
    <source>
        <tissue evidence="7">Leaf</tissue>
    </source>
</reference>
<keyword evidence="6" id="KW-1185">Reference proteome</keyword>
<dbReference type="PROSITE" id="PS51471">
    <property type="entry name" value="FE2OG_OXY"/>
    <property type="match status" value="1"/>
</dbReference>
<dbReference type="PANTHER" id="PTHR47991">
    <property type="entry name" value="OXOGLUTARATE/IRON-DEPENDENT DIOXYGENASE"/>
    <property type="match status" value="1"/>
</dbReference>
<dbReference type="InterPro" id="IPR044861">
    <property type="entry name" value="IPNS-like_FE2OG_OXY"/>
</dbReference>
<evidence type="ECO:0000256" key="1">
    <source>
        <dbReference type="ARBA" id="ARBA00008056"/>
    </source>
</evidence>
<evidence type="ECO:0000256" key="3">
    <source>
        <dbReference type="ARBA" id="ARBA00023004"/>
    </source>
</evidence>
<proteinExistence type="inferred from homology"/>
<dbReference type="Pfam" id="PF14226">
    <property type="entry name" value="DIOX_N"/>
    <property type="match status" value="1"/>
</dbReference>
<evidence type="ECO:0000259" key="5">
    <source>
        <dbReference type="PROSITE" id="PS51471"/>
    </source>
</evidence>
<dbReference type="InterPro" id="IPR027443">
    <property type="entry name" value="IPNS-like_sf"/>
</dbReference>
<dbReference type="Gene3D" id="2.60.120.330">
    <property type="entry name" value="B-lactam Antibiotic, Isopenicillin N Synthase, Chain"/>
    <property type="match status" value="1"/>
</dbReference>
<evidence type="ECO:0000256" key="4">
    <source>
        <dbReference type="RuleBase" id="RU003682"/>
    </source>
</evidence>
<dbReference type="InterPro" id="IPR005123">
    <property type="entry name" value="Oxoglu/Fe-dep_dioxygenase_dom"/>
</dbReference>
<dbReference type="InterPro" id="IPR050295">
    <property type="entry name" value="Plant_2OG-oxidoreductases"/>
</dbReference>
<gene>
    <name evidence="7" type="primary">LOC110805801</name>
</gene>
<organism evidence="6 7">
    <name type="scientific">Spinacia oleracea</name>
    <name type="common">Spinach</name>
    <dbReference type="NCBI Taxonomy" id="3562"/>
    <lineage>
        <taxon>Eukaryota</taxon>
        <taxon>Viridiplantae</taxon>
        <taxon>Streptophyta</taxon>
        <taxon>Embryophyta</taxon>
        <taxon>Tracheophyta</taxon>
        <taxon>Spermatophyta</taxon>
        <taxon>Magnoliopsida</taxon>
        <taxon>eudicotyledons</taxon>
        <taxon>Gunneridae</taxon>
        <taxon>Pentapetalae</taxon>
        <taxon>Caryophyllales</taxon>
        <taxon>Chenopodiaceae</taxon>
        <taxon>Chenopodioideae</taxon>
        <taxon>Anserineae</taxon>
        <taxon>Spinacia</taxon>
    </lineage>
</organism>
<accession>A0ABM3RJD9</accession>
<dbReference type="SUPFAM" id="SSF51197">
    <property type="entry name" value="Clavaminate synthase-like"/>
    <property type="match status" value="1"/>
</dbReference>
<protein>
    <submittedName>
        <fullName evidence="7">Hyoscyamine 6-dioxygenase isoform X1</fullName>
    </submittedName>
</protein>
<evidence type="ECO:0000313" key="7">
    <source>
        <dbReference type="RefSeq" id="XP_056695707.1"/>
    </source>
</evidence>
<evidence type="ECO:0000313" key="6">
    <source>
        <dbReference type="Proteomes" id="UP000813463"/>
    </source>
</evidence>
<keyword evidence="3 4" id="KW-0408">Iron</keyword>
<evidence type="ECO:0000256" key="2">
    <source>
        <dbReference type="ARBA" id="ARBA00022723"/>
    </source>
</evidence>